<evidence type="ECO:0000256" key="3">
    <source>
        <dbReference type="ARBA" id="ARBA00022723"/>
    </source>
</evidence>
<reference evidence="7" key="1">
    <citation type="submission" date="2019-02" db="EMBL/GenBank/DDBJ databases">
        <authorList>
            <person name="Gruber-Vodicka R. H."/>
            <person name="Seah K. B. B."/>
        </authorList>
    </citation>
    <scope>NUCLEOTIDE SEQUENCE</scope>
    <source>
        <strain evidence="7">BECK_BZ123</strain>
    </source>
</reference>
<dbReference type="PANTHER" id="PTHR43273:SF8">
    <property type="entry name" value="RADICAL SAM DOMAIN PROTEIN"/>
    <property type="match status" value="1"/>
</dbReference>
<dbReference type="GO" id="GO:0046872">
    <property type="term" value="F:metal ion binding"/>
    <property type="evidence" value="ECO:0007669"/>
    <property type="project" value="UniProtKB-KW"/>
</dbReference>
<evidence type="ECO:0000256" key="1">
    <source>
        <dbReference type="ARBA" id="ARBA00001966"/>
    </source>
</evidence>
<dbReference type="InterPro" id="IPR013785">
    <property type="entry name" value="Aldolase_TIM"/>
</dbReference>
<proteinExistence type="predicted"/>
<evidence type="ECO:0000256" key="2">
    <source>
        <dbReference type="ARBA" id="ARBA00022691"/>
    </source>
</evidence>
<evidence type="ECO:0000259" key="6">
    <source>
        <dbReference type="PROSITE" id="PS51918"/>
    </source>
</evidence>
<dbReference type="SFLD" id="SFLDG01386">
    <property type="entry name" value="main_SPASM_domain-containing"/>
    <property type="match status" value="1"/>
</dbReference>
<dbReference type="GO" id="GO:0016491">
    <property type="term" value="F:oxidoreductase activity"/>
    <property type="evidence" value="ECO:0007669"/>
    <property type="project" value="InterPro"/>
</dbReference>
<dbReference type="CDD" id="cd01335">
    <property type="entry name" value="Radical_SAM"/>
    <property type="match status" value="1"/>
</dbReference>
<feature type="domain" description="Radical SAM core" evidence="6">
    <location>
        <begin position="92"/>
        <end position="317"/>
    </location>
</feature>
<dbReference type="InterPro" id="IPR023867">
    <property type="entry name" value="Sulphatase_maturase_rSAM"/>
</dbReference>
<evidence type="ECO:0000256" key="5">
    <source>
        <dbReference type="ARBA" id="ARBA00023014"/>
    </source>
</evidence>
<dbReference type="GO" id="GO:0051536">
    <property type="term" value="F:iron-sulfur cluster binding"/>
    <property type="evidence" value="ECO:0007669"/>
    <property type="project" value="UniProtKB-KW"/>
</dbReference>
<keyword evidence="3" id="KW-0479">Metal-binding</keyword>
<dbReference type="EMBL" id="CAADFS010000193">
    <property type="protein sequence ID" value="VFK52587.1"/>
    <property type="molecule type" value="Genomic_DNA"/>
</dbReference>
<dbReference type="PANTHER" id="PTHR43273">
    <property type="entry name" value="ANAEROBIC SULFATASE-MATURATING ENZYME HOMOLOG ASLB-RELATED"/>
    <property type="match status" value="1"/>
</dbReference>
<gene>
    <name evidence="7" type="ORF">BECKTC1821D_GA0114238_11932</name>
</gene>
<dbReference type="Pfam" id="PF04055">
    <property type="entry name" value="Radical_SAM"/>
    <property type="match status" value="1"/>
</dbReference>
<dbReference type="Gene3D" id="3.20.20.70">
    <property type="entry name" value="Aldolase class I"/>
    <property type="match status" value="1"/>
</dbReference>
<sequence>MSENRKIIEKTHKKDNDIDWLVPVEDIFMLPADNEWLIYAPLMNKIFRMNNSIFEERMESVANKDSFYHEISKHPSLDIAEDDNEHARPSLHPLGLGVTLSPTTGCYLGCVYCCVSSNETVVHMDEEIASRALTIAANNYKKAGIETFHVKFHGQGEPSLNWKIIEYSTDFATRLAKDLNLKPSFAMVTSGVFSDSKLEYLVRNKFYLEISLDGVGPVNDKQRMFRHGGSVFEKVFSTIERLDERGMAYMIRYTASSENVAHIPAFVAFMADNTNCKHIQIEPLTNDAGRAITASTSGPEPAAFLRYLIEGRNAGEEKGISVHSPMMMDDFKRNSFCGAYGEEHLNFIVASDGLISSCVEGLDRNDPRSRFFSYGEYDRETKEFIFKAEQADRLREMSVHKIEDCKDCFAKWHCAGNCLARGWVETSTKFKLDTGRCYITRYFAREKLLSLGVDATSKRTGR</sequence>
<dbReference type="PROSITE" id="PS51918">
    <property type="entry name" value="RADICAL_SAM"/>
    <property type="match status" value="1"/>
</dbReference>
<keyword evidence="5" id="KW-0411">Iron-sulfur</keyword>
<organism evidence="7">
    <name type="scientific">Candidatus Kentrum sp. TC</name>
    <dbReference type="NCBI Taxonomy" id="2126339"/>
    <lineage>
        <taxon>Bacteria</taxon>
        <taxon>Pseudomonadati</taxon>
        <taxon>Pseudomonadota</taxon>
        <taxon>Gammaproteobacteria</taxon>
        <taxon>Candidatus Kentrum</taxon>
    </lineage>
</organism>
<protein>
    <submittedName>
        <fullName evidence="7">Radical SAM additional 4Fe4S-binding SPASM domain-containing protein</fullName>
    </submittedName>
</protein>
<comment type="cofactor">
    <cofactor evidence="1">
        <name>[4Fe-4S] cluster</name>
        <dbReference type="ChEBI" id="CHEBI:49883"/>
    </cofactor>
</comment>
<dbReference type="InterPro" id="IPR007197">
    <property type="entry name" value="rSAM"/>
</dbReference>
<dbReference type="SFLD" id="SFLDS00029">
    <property type="entry name" value="Radical_SAM"/>
    <property type="match status" value="1"/>
</dbReference>
<keyword evidence="4" id="KW-0408">Iron</keyword>
<dbReference type="AlphaFoldDB" id="A0A450ZFQ0"/>
<evidence type="ECO:0000313" key="7">
    <source>
        <dbReference type="EMBL" id="VFK52587.1"/>
    </source>
</evidence>
<keyword evidence="2" id="KW-0949">S-adenosyl-L-methionine</keyword>
<evidence type="ECO:0000256" key="4">
    <source>
        <dbReference type="ARBA" id="ARBA00023004"/>
    </source>
</evidence>
<dbReference type="SFLD" id="SFLDG01384">
    <property type="entry name" value="thioether_bond_formation_requi"/>
    <property type="match status" value="1"/>
</dbReference>
<dbReference type="InterPro" id="IPR058240">
    <property type="entry name" value="rSAM_sf"/>
</dbReference>
<name>A0A450ZFQ0_9GAMM</name>
<dbReference type="SFLD" id="SFLDG01067">
    <property type="entry name" value="SPASM/twitch_domain_containing"/>
    <property type="match status" value="1"/>
</dbReference>
<accession>A0A450ZFQ0</accession>
<dbReference type="SUPFAM" id="SSF102114">
    <property type="entry name" value="Radical SAM enzymes"/>
    <property type="match status" value="1"/>
</dbReference>